<dbReference type="RefSeq" id="WP_314805879.1">
    <property type="nucleotide sequence ID" value="NZ_CP130319.1"/>
</dbReference>
<organism evidence="1 2">
    <name type="scientific">Paenibacillus roseopurpureus</name>
    <dbReference type="NCBI Taxonomy" id="2918901"/>
    <lineage>
        <taxon>Bacteria</taxon>
        <taxon>Bacillati</taxon>
        <taxon>Bacillota</taxon>
        <taxon>Bacilli</taxon>
        <taxon>Bacillales</taxon>
        <taxon>Paenibacillaceae</taxon>
        <taxon>Paenibacillus</taxon>
    </lineage>
</organism>
<accession>A0AA96RNA3</accession>
<dbReference type="Proteomes" id="UP001304650">
    <property type="component" value="Chromosome"/>
</dbReference>
<proteinExistence type="predicted"/>
<protein>
    <submittedName>
        <fullName evidence="1">Uncharacterized protein</fullName>
    </submittedName>
</protein>
<dbReference type="AlphaFoldDB" id="A0AA96RNA3"/>
<reference evidence="1" key="1">
    <citation type="submission" date="2022-02" db="EMBL/GenBank/DDBJ databases">
        <title>Paenibacillus sp. MBLB1832 Whole Genome Shotgun Sequencing.</title>
        <authorList>
            <person name="Hwang C.Y."/>
            <person name="Cho E.-S."/>
            <person name="Seo M.-J."/>
        </authorList>
    </citation>
    <scope>NUCLEOTIDE SEQUENCE</scope>
    <source>
        <strain evidence="1">MBLB1832</strain>
    </source>
</reference>
<name>A0AA96RNA3_9BACL</name>
<dbReference type="KEGG" id="proo:MJB10_17545"/>
<evidence type="ECO:0000313" key="2">
    <source>
        <dbReference type="Proteomes" id="UP001304650"/>
    </source>
</evidence>
<keyword evidence="2" id="KW-1185">Reference proteome</keyword>
<gene>
    <name evidence="1" type="ORF">MJB10_17545</name>
</gene>
<sequence length="42" mass="4778">MEVKVKVALDRFPGGTSKIVTFNTMTAKFRIDNWLAYLINMG</sequence>
<dbReference type="EMBL" id="CP130319">
    <property type="protein sequence ID" value="WNR47164.1"/>
    <property type="molecule type" value="Genomic_DNA"/>
</dbReference>
<evidence type="ECO:0000313" key="1">
    <source>
        <dbReference type="EMBL" id="WNR47164.1"/>
    </source>
</evidence>